<evidence type="ECO:0000313" key="1">
    <source>
        <dbReference type="EMBL" id="KAJ1641618.1"/>
    </source>
</evidence>
<name>A0A9W7XE66_9FUNG</name>
<sequence length="147" mass="16793">MAYDVNSVKMPLRTIGWKGKYLERLKVLVKQSHSWIAHGYLFARYILLRELHAQPPDARDLVVGYVNDYMETVSMNKVFSIKAASSLTRYQAEMMLTAFENSVKNNFGCMLEHVVIALTRSHEHAEAIKMHVHGQPDAAKKQACNIE</sequence>
<accession>A0A9W7XE66</accession>
<dbReference type="AlphaFoldDB" id="A0A9W7XE66"/>
<dbReference type="EMBL" id="JANBOH010000829">
    <property type="protein sequence ID" value="KAJ1641618.1"/>
    <property type="molecule type" value="Genomic_DNA"/>
</dbReference>
<evidence type="ECO:0000313" key="2">
    <source>
        <dbReference type="Proteomes" id="UP001145021"/>
    </source>
</evidence>
<gene>
    <name evidence="1" type="ORF">LPJ64_006426</name>
</gene>
<protein>
    <submittedName>
        <fullName evidence="1">Uncharacterized protein</fullName>
    </submittedName>
</protein>
<organism evidence="1 2">
    <name type="scientific">Coemansia asiatica</name>
    <dbReference type="NCBI Taxonomy" id="1052880"/>
    <lineage>
        <taxon>Eukaryota</taxon>
        <taxon>Fungi</taxon>
        <taxon>Fungi incertae sedis</taxon>
        <taxon>Zoopagomycota</taxon>
        <taxon>Kickxellomycotina</taxon>
        <taxon>Kickxellomycetes</taxon>
        <taxon>Kickxellales</taxon>
        <taxon>Kickxellaceae</taxon>
        <taxon>Coemansia</taxon>
    </lineage>
</organism>
<reference evidence="1" key="1">
    <citation type="submission" date="2022-07" db="EMBL/GenBank/DDBJ databases">
        <title>Phylogenomic reconstructions and comparative analyses of Kickxellomycotina fungi.</title>
        <authorList>
            <person name="Reynolds N.K."/>
            <person name="Stajich J.E."/>
            <person name="Barry K."/>
            <person name="Grigoriev I.V."/>
            <person name="Crous P."/>
            <person name="Smith M.E."/>
        </authorList>
    </citation>
    <scope>NUCLEOTIDE SEQUENCE</scope>
    <source>
        <strain evidence="1">NBRC 105413</strain>
    </source>
</reference>
<comment type="caution">
    <text evidence="1">The sequence shown here is derived from an EMBL/GenBank/DDBJ whole genome shotgun (WGS) entry which is preliminary data.</text>
</comment>
<dbReference type="Proteomes" id="UP001145021">
    <property type="component" value="Unassembled WGS sequence"/>
</dbReference>
<keyword evidence="2" id="KW-1185">Reference proteome</keyword>
<feature type="non-terminal residue" evidence="1">
    <location>
        <position position="147"/>
    </location>
</feature>
<proteinExistence type="predicted"/>